<dbReference type="AlphaFoldDB" id="A0A0M3IBN2"/>
<organism evidence="1 2">
    <name type="scientific">Ascaris lumbricoides</name>
    <name type="common">Giant roundworm</name>
    <dbReference type="NCBI Taxonomy" id="6252"/>
    <lineage>
        <taxon>Eukaryota</taxon>
        <taxon>Metazoa</taxon>
        <taxon>Ecdysozoa</taxon>
        <taxon>Nematoda</taxon>
        <taxon>Chromadorea</taxon>
        <taxon>Rhabditida</taxon>
        <taxon>Spirurina</taxon>
        <taxon>Ascaridomorpha</taxon>
        <taxon>Ascaridoidea</taxon>
        <taxon>Ascarididae</taxon>
        <taxon>Ascaris</taxon>
    </lineage>
</organism>
<accession>A0A0M3IBN2</accession>
<name>A0A0M3IBN2_ASCLU</name>
<keyword evidence="1" id="KW-1185">Reference proteome</keyword>
<sequence>MHEYVPESRTKTVQSLMAAGVREMVRRNKVGYLQRIVRSLTSFKVIFFHVFMRLLQEV</sequence>
<evidence type="ECO:0000313" key="2">
    <source>
        <dbReference type="WBParaSite" id="ALUE_0001515101-mRNA-1"/>
    </source>
</evidence>
<proteinExistence type="predicted"/>
<dbReference type="Proteomes" id="UP000036681">
    <property type="component" value="Unplaced"/>
</dbReference>
<evidence type="ECO:0000313" key="1">
    <source>
        <dbReference type="Proteomes" id="UP000036681"/>
    </source>
</evidence>
<dbReference type="WBParaSite" id="ALUE_0001515101-mRNA-1">
    <property type="protein sequence ID" value="ALUE_0001515101-mRNA-1"/>
    <property type="gene ID" value="ALUE_0001515101"/>
</dbReference>
<protein>
    <submittedName>
        <fullName evidence="2">Uncharacterized protein</fullName>
    </submittedName>
</protein>
<reference evidence="2" key="1">
    <citation type="submission" date="2017-02" db="UniProtKB">
        <authorList>
            <consortium name="WormBaseParasite"/>
        </authorList>
    </citation>
    <scope>IDENTIFICATION</scope>
</reference>